<dbReference type="Gene3D" id="3.40.190.10">
    <property type="entry name" value="Periplasmic binding protein-like II"/>
    <property type="match status" value="2"/>
</dbReference>
<dbReference type="InterPro" id="IPR050490">
    <property type="entry name" value="Bact_solute-bd_prot1"/>
</dbReference>
<dbReference type="SUPFAM" id="SSF53850">
    <property type="entry name" value="Periplasmic binding protein-like II"/>
    <property type="match status" value="1"/>
</dbReference>
<evidence type="ECO:0000313" key="1">
    <source>
        <dbReference type="EMBL" id="OOM81858.1"/>
    </source>
</evidence>
<dbReference type="EMBL" id="LZZM01000043">
    <property type="protein sequence ID" value="OOM81858.1"/>
    <property type="molecule type" value="Genomic_DNA"/>
</dbReference>
<accession>A0A1S8TVW5</accession>
<dbReference type="STRING" id="29367.CLPUN_07200"/>
<comment type="caution">
    <text evidence="1">The sequence shown here is derived from an EMBL/GenBank/DDBJ whole genome shotgun (WGS) entry which is preliminary data.</text>
</comment>
<name>A0A1S8TVW5_9CLOT</name>
<dbReference type="AlphaFoldDB" id="A0A1S8TVW5"/>
<evidence type="ECO:0000313" key="2">
    <source>
        <dbReference type="Proteomes" id="UP000190890"/>
    </source>
</evidence>
<dbReference type="OrthoDB" id="9764112at2"/>
<dbReference type="InterPro" id="IPR006059">
    <property type="entry name" value="SBP"/>
</dbReference>
<dbReference type="PANTHER" id="PTHR43649:SF11">
    <property type="entry name" value="ABC TRANSPORTER SUBSTRATE-BINDING PROTEIN YESO-RELATED"/>
    <property type="match status" value="1"/>
</dbReference>
<dbReference type="PROSITE" id="PS51257">
    <property type="entry name" value="PROKAR_LIPOPROTEIN"/>
    <property type="match status" value="1"/>
</dbReference>
<protein>
    <submittedName>
        <fullName evidence="1">Putative ABC transporter substrate-binding protein YesO</fullName>
    </submittedName>
</protein>
<keyword evidence="2" id="KW-1185">Reference proteome</keyword>
<dbReference type="Pfam" id="PF01547">
    <property type="entry name" value="SBP_bac_1"/>
    <property type="match status" value="1"/>
</dbReference>
<dbReference type="RefSeq" id="WP_077846004.1">
    <property type="nucleotide sequence ID" value="NZ_LZZM01000043.1"/>
</dbReference>
<sequence>MKRILSYLFFMVFMITISFGSAGCSKVIDTHENKVDNTEPVTLKLILWGNDQRKELTQKAIELFQQKHSNVKFETKMYSSTTDIKVNLAMNTADEEIPDIIQTNYDFIHNYALRDLFEPLNPYIDQNILNLSDVDKLYLEDGIDNNQLYGVPLGINAYCIAVNPLVFEKAGIDIPKLGYTYDELYEVAKKLKTQIKDEDFYPLANFVDFNTYVRSRESTYFNSKGTALGYEDDKIYEDYFKIQKKWLDEGLIAPDVLNDKNVLLTSGKSAIWWGVSNGVAGLSKTAKTVMKIISVPSYTKGKITSCVRPSMFFSVSAYSKHKKEAVEFINFITNDLDANDILKGERGVPISEKVSASVEQKLSEADKQQYLLMKYIKENPSPSDPPTPNTSGNVNSLFARLSTQILKGEITPEESAKNFRTGANKILSGVKGE</sequence>
<proteinExistence type="predicted"/>
<dbReference type="Proteomes" id="UP000190890">
    <property type="component" value="Unassembled WGS sequence"/>
</dbReference>
<organism evidence="1 2">
    <name type="scientific">Clostridium puniceum</name>
    <dbReference type="NCBI Taxonomy" id="29367"/>
    <lineage>
        <taxon>Bacteria</taxon>
        <taxon>Bacillati</taxon>
        <taxon>Bacillota</taxon>
        <taxon>Clostridia</taxon>
        <taxon>Eubacteriales</taxon>
        <taxon>Clostridiaceae</taxon>
        <taxon>Clostridium</taxon>
    </lineage>
</organism>
<dbReference type="PANTHER" id="PTHR43649">
    <property type="entry name" value="ARABINOSE-BINDING PROTEIN-RELATED"/>
    <property type="match status" value="1"/>
</dbReference>
<reference evidence="1 2" key="1">
    <citation type="submission" date="2016-05" db="EMBL/GenBank/DDBJ databases">
        <title>Microbial solvent formation.</title>
        <authorList>
            <person name="Poehlein A."/>
            <person name="Montoya Solano J.D."/>
            <person name="Flitsch S."/>
            <person name="Krabben P."/>
            <person name="Duerre P."/>
            <person name="Daniel R."/>
        </authorList>
    </citation>
    <scope>NUCLEOTIDE SEQUENCE [LARGE SCALE GENOMIC DNA]</scope>
    <source>
        <strain evidence="1 2">DSM 2619</strain>
    </source>
</reference>
<gene>
    <name evidence="1" type="primary">yesO_2</name>
    <name evidence="1" type="ORF">CLPUN_07200</name>
</gene>